<accession>A0A820H2K9</accession>
<dbReference type="InterPro" id="IPR050409">
    <property type="entry name" value="E3_ubiq-protein_ligase"/>
</dbReference>
<dbReference type="AlphaFoldDB" id="A0A820H2K9"/>
<dbReference type="GO" id="GO:0061630">
    <property type="term" value="F:ubiquitin protein ligase activity"/>
    <property type="evidence" value="ECO:0007669"/>
    <property type="project" value="UniProtKB-EC"/>
</dbReference>
<evidence type="ECO:0000313" key="8">
    <source>
        <dbReference type="EMBL" id="CAF4288963.1"/>
    </source>
</evidence>
<dbReference type="Proteomes" id="UP000663874">
    <property type="component" value="Unassembled WGS sequence"/>
</dbReference>
<comment type="caution">
    <text evidence="6">Lacks conserved residue(s) required for the propagation of feature annotation.</text>
</comment>
<evidence type="ECO:0000256" key="1">
    <source>
        <dbReference type="ARBA" id="ARBA00000885"/>
    </source>
</evidence>
<protein>
    <recommendedName>
        <fullName evidence="3">HECT-type E3 ubiquitin transferase</fullName>
        <ecNumber evidence="3">2.3.2.26</ecNumber>
    </recommendedName>
</protein>
<comment type="caution">
    <text evidence="8">The sequence shown here is derived from an EMBL/GenBank/DDBJ whole genome shotgun (WGS) entry which is preliminary data.</text>
</comment>
<name>A0A820H2K9_9BILA</name>
<dbReference type="GO" id="GO:0016567">
    <property type="term" value="P:protein ubiquitination"/>
    <property type="evidence" value="ECO:0007669"/>
    <property type="project" value="TreeGrafter"/>
</dbReference>
<evidence type="ECO:0000256" key="4">
    <source>
        <dbReference type="ARBA" id="ARBA00022679"/>
    </source>
</evidence>
<sequence>MGFSAVGSLNAEERTRFLQFVTGTSRLPMNGFRELWGSSGPQLFTVEKWGDRTKLP</sequence>
<reference evidence="8" key="1">
    <citation type="submission" date="2021-02" db="EMBL/GenBank/DDBJ databases">
        <authorList>
            <person name="Nowell W R."/>
        </authorList>
    </citation>
    <scope>NUCLEOTIDE SEQUENCE</scope>
</reference>
<dbReference type="PANTHER" id="PTHR11254:SF440">
    <property type="entry name" value="E3 UBIQUITIN-PROTEIN LIGASE NEDD-4"/>
    <property type="match status" value="1"/>
</dbReference>
<evidence type="ECO:0000256" key="6">
    <source>
        <dbReference type="PROSITE-ProRule" id="PRU00104"/>
    </source>
</evidence>
<dbReference type="Pfam" id="PF00632">
    <property type="entry name" value="HECT"/>
    <property type="match status" value="1"/>
</dbReference>
<gene>
    <name evidence="8" type="ORF">FNK824_LOCUS40193</name>
</gene>
<organism evidence="8 9">
    <name type="scientific">Rotaria sordida</name>
    <dbReference type="NCBI Taxonomy" id="392033"/>
    <lineage>
        <taxon>Eukaryota</taxon>
        <taxon>Metazoa</taxon>
        <taxon>Spiralia</taxon>
        <taxon>Gnathifera</taxon>
        <taxon>Rotifera</taxon>
        <taxon>Eurotatoria</taxon>
        <taxon>Bdelloidea</taxon>
        <taxon>Philodinida</taxon>
        <taxon>Philodinidae</taxon>
        <taxon>Rotaria</taxon>
    </lineage>
</organism>
<evidence type="ECO:0000256" key="3">
    <source>
        <dbReference type="ARBA" id="ARBA00012485"/>
    </source>
</evidence>
<dbReference type="GO" id="GO:0005737">
    <property type="term" value="C:cytoplasm"/>
    <property type="evidence" value="ECO:0007669"/>
    <property type="project" value="TreeGrafter"/>
</dbReference>
<evidence type="ECO:0000259" key="7">
    <source>
        <dbReference type="PROSITE" id="PS50237"/>
    </source>
</evidence>
<keyword evidence="5 6" id="KW-0833">Ubl conjugation pathway</keyword>
<evidence type="ECO:0000256" key="2">
    <source>
        <dbReference type="ARBA" id="ARBA00004906"/>
    </source>
</evidence>
<dbReference type="GO" id="GO:0048814">
    <property type="term" value="P:regulation of dendrite morphogenesis"/>
    <property type="evidence" value="ECO:0007669"/>
    <property type="project" value="TreeGrafter"/>
</dbReference>
<dbReference type="GO" id="GO:0006511">
    <property type="term" value="P:ubiquitin-dependent protein catabolic process"/>
    <property type="evidence" value="ECO:0007669"/>
    <property type="project" value="TreeGrafter"/>
</dbReference>
<dbReference type="EMBL" id="CAJOBE010030337">
    <property type="protein sequence ID" value="CAF4288963.1"/>
    <property type="molecule type" value="Genomic_DNA"/>
</dbReference>
<proteinExistence type="predicted"/>
<evidence type="ECO:0000256" key="5">
    <source>
        <dbReference type="ARBA" id="ARBA00022786"/>
    </source>
</evidence>
<keyword evidence="4" id="KW-0808">Transferase</keyword>
<dbReference type="Gene3D" id="3.30.2410.10">
    <property type="entry name" value="Hect, E3 ligase catalytic domain"/>
    <property type="match status" value="1"/>
</dbReference>
<dbReference type="EC" id="2.3.2.26" evidence="3"/>
<dbReference type="PROSITE" id="PS50237">
    <property type="entry name" value="HECT"/>
    <property type="match status" value="1"/>
</dbReference>
<feature type="non-terminal residue" evidence="8">
    <location>
        <position position="1"/>
    </location>
</feature>
<dbReference type="InterPro" id="IPR035983">
    <property type="entry name" value="Hect_E3_ubiquitin_ligase"/>
</dbReference>
<comment type="pathway">
    <text evidence="2">Protein modification; protein ubiquitination.</text>
</comment>
<comment type="catalytic activity">
    <reaction evidence="1">
        <text>S-ubiquitinyl-[E2 ubiquitin-conjugating enzyme]-L-cysteine + [acceptor protein]-L-lysine = [E2 ubiquitin-conjugating enzyme]-L-cysteine + N(6)-ubiquitinyl-[acceptor protein]-L-lysine.</text>
        <dbReference type="EC" id="2.3.2.26"/>
    </reaction>
</comment>
<evidence type="ECO:0000313" key="9">
    <source>
        <dbReference type="Proteomes" id="UP000663874"/>
    </source>
</evidence>
<dbReference type="GO" id="GO:0019871">
    <property type="term" value="F:sodium channel inhibitor activity"/>
    <property type="evidence" value="ECO:0007669"/>
    <property type="project" value="TreeGrafter"/>
</dbReference>
<feature type="domain" description="HECT" evidence="7">
    <location>
        <begin position="1"/>
        <end position="56"/>
    </location>
</feature>
<dbReference type="PANTHER" id="PTHR11254">
    <property type="entry name" value="HECT DOMAIN UBIQUITIN-PROTEIN LIGASE"/>
    <property type="match status" value="1"/>
</dbReference>
<dbReference type="InterPro" id="IPR000569">
    <property type="entry name" value="HECT_dom"/>
</dbReference>
<dbReference type="SUPFAM" id="SSF56204">
    <property type="entry name" value="Hect, E3 ligase catalytic domain"/>
    <property type="match status" value="1"/>
</dbReference>